<protein>
    <submittedName>
        <fullName evidence="1">Uncharacterized protein</fullName>
    </submittedName>
</protein>
<accession>A0ACB6ZKJ3</accession>
<evidence type="ECO:0000313" key="2">
    <source>
        <dbReference type="Proteomes" id="UP000886501"/>
    </source>
</evidence>
<proteinExistence type="predicted"/>
<keyword evidence="2" id="KW-1185">Reference proteome</keyword>
<dbReference type="Proteomes" id="UP000886501">
    <property type="component" value="Unassembled WGS sequence"/>
</dbReference>
<evidence type="ECO:0000313" key="1">
    <source>
        <dbReference type="EMBL" id="KAF9650069.1"/>
    </source>
</evidence>
<comment type="caution">
    <text evidence="1">The sequence shown here is derived from an EMBL/GenBank/DDBJ whole genome shotgun (WGS) entry which is preliminary data.</text>
</comment>
<sequence>MAGWGPVVHQPPSNHQLPATRVQKRRLEQEDEDVEAKLDVVMERSPTPEQPKRAPPKRARRVDPSSSDGSQNNRDSKGGGPSDNEVDIGVLLATLPPQSLLPILTALIDSQPSLKPTVLSLIPRPTVESAVQALAQSAKKLRDAYPYSNTSSFSATPSSSFGFGTALNPRSSTFGAMPSSAGLGRTSQFGAASPSTSHGSNGMRDEYILSRLRPHISEYVSACFSYLPYFSYVPSPNPHHQQSQAKSHPSETFTILSAVTSQILSQPPLTQDSLIATILPRLQQEWNAWVNQLDDVVNRQAGMFGGETVKSWERTLDELAEAKGNGLGVFRQIRDTWVSKVGWLVGRKLEHRIFG</sequence>
<dbReference type="EMBL" id="MU117989">
    <property type="protein sequence ID" value="KAF9650069.1"/>
    <property type="molecule type" value="Genomic_DNA"/>
</dbReference>
<name>A0ACB6ZKJ3_THEGA</name>
<organism evidence="1 2">
    <name type="scientific">Thelephora ganbajun</name>
    <name type="common">Ganba fungus</name>
    <dbReference type="NCBI Taxonomy" id="370292"/>
    <lineage>
        <taxon>Eukaryota</taxon>
        <taxon>Fungi</taxon>
        <taxon>Dikarya</taxon>
        <taxon>Basidiomycota</taxon>
        <taxon>Agaricomycotina</taxon>
        <taxon>Agaricomycetes</taxon>
        <taxon>Thelephorales</taxon>
        <taxon>Thelephoraceae</taxon>
        <taxon>Thelephora</taxon>
    </lineage>
</organism>
<reference evidence="1" key="2">
    <citation type="journal article" date="2020" name="Nat. Commun.">
        <title>Large-scale genome sequencing of mycorrhizal fungi provides insights into the early evolution of symbiotic traits.</title>
        <authorList>
            <person name="Miyauchi S."/>
            <person name="Kiss E."/>
            <person name="Kuo A."/>
            <person name="Drula E."/>
            <person name="Kohler A."/>
            <person name="Sanchez-Garcia M."/>
            <person name="Morin E."/>
            <person name="Andreopoulos B."/>
            <person name="Barry K.W."/>
            <person name="Bonito G."/>
            <person name="Buee M."/>
            <person name="Carver A."/>
            <person name="Chen C."/>
            <person name="Cichocki N."/>
            <person name="Clum A."/>
            <person name="Culley D."/>
            <person name="Crous P.W."/>
            <person name="Fauchery L."/>
            <person name="Girlanda M."/>
            <person name="Hayes R.D."/>
            <person name="Keri Z."/>
            <person name="LaButti K."/>
            <person name="Lipzen A."/>
            <person name="Lombard V."/>
            <person name="Magnuson J."/>
            <person name="Maillard F."/>
            <person name="Murat C."/>
            <person name="Nolan M."/>
            <person name="Ohm R.A."/>
            <person name="Pangilinan J."/>
            <person name="Pereira M.F."/>
            <person name="Perotto S."/>
            <person name="Peter M."/>
            <person name="Pfister S."/>
            <person name="Riley R."/>
            <person name="Sitrit Y."/>
            <person name="Stielow J.B."/>
            <person name="Szollosi G."/>
            <person name="Zifcakova L."/>
            <person name="Stursova M."/>
            <person name="Spatafora J.W."/>
            <person name="Tedersoo L."/>
            <person name="Vaario L.M."/>
            <person name="Yamada A."/>
            <person name="Yan M."/>
            <person name="Wang P."/>
            <person name="Xu J."/>
            <person name="Bruns T."/>
            <person name="Baldrian P."/>
            <person name="Vilgalys R."/>
            <person name="Dunand C."/>
            <person name="Henrissat B."/>
            <person name="Grigoriev I.V."/>
            <person name="Hibbett D."/>
            <person name="Nagy L.G."/>
            <person name="Martin F.M."/>
        </authorList>
    </citation>
    <scope>NUCLEOTIDE SEQUENCE</scope>
    <source>
        <strain evidence="1">P2</strain>
    </source>
</reference>
<reference evidence="1" key="1">
    <citation type="submission" date="2019-10" db="EMBL/GenBank/DDBJ databases">
        <authorList>
            <consortium name="DOE Joint Genome Institute"/>
            <person name="Kuo A."/>
            <person name="Miyauchi S."/>
            <person name="Kiss E."/>
            <person name="Drula E."/>
            <person name="Kohler A."/>
            <person name="Sanchez-Garcia M."/>
            <person name="Andreopoulos B."/>
            <person name="Barry K.W."/>
            <person name="Bonito G."/>
            <person name="Buee M."/>
            <person name="Carver A."/>
            <person name="Chen C."/>
            <person name="Cichocki N."/>
            <person name="Clum A."/>
            <person name="Culley D."/>
            <person name="Crous P.W."/>
            <person name="Fauchery L."/>
            <person name="Girlanda M."/>
            <person name="Hayes R."/>
            <person name="Keri Z."/>
            <person name="Labutti K."/>
            <person name="Lipzen A."/>
            <person name="Lombard V."/>
            <person name="Magnuson J."/>
            <person name="Maillard F."/>
            <person name="Morin E."/>
            <person name="Murat C."/>
            <person name="Nolan M."/>
            <person name="Ohm R."/>
            <person name="Pangilinan J."/>
            <person name="Pereira M."/>
            <person name="Perotto S."/>
            <person name="Peter M."/>
            <person name="Riley R."/>
            <person name="Sitrit Y."/>
            <person name="Stielow B."/>
            <person name="Szollosi G."/>
            <person name="Zifcakova L."/>
            <person name="Stursova M."/>
            <person name="Spatafora J.W."/>
            <person name="Tedersoo L."/>
            <person name="Vaario L.-M."/>
            <person name="Yamada A."/>
            <person name="Yan M."/>
            <person name="Wang P."/>
            <person name="Xu J."/>
            <person name="Bruns T."/>
            <person name="Baldrian P."/>
            <person name="Vilgalys R."/>
            <person name="Henrissat B."/>
            <person name="Grigoriev I.V."/>
            <person name="Hibbett D."/>
            <person name="Nagy L.G."/>
            <person name="Martin F.M."/>
        </authorList>
    </citation>
    <scope>NUCLEOTIDE SEQUENCE</scope>
    <source>
        <strain evidence="1">P2</strain>
    </source>
</reference>
<gene>
    <name evidence="1" type="ORF">BDM02DRAFT_3112668</name>
</gene>